<organism evidence="2 3">
    <name type="scientific">Acidithiobacillus thiooxidans</name>
    <name type="common">Thiobacillus thiooxidans</name>
    <dbReference type="NCBI Taxonomy" id="930"/>
    <lineage>
        <taxon>Bacteria</taxon>
        <taxon>Pseudomonadati</taxon>
        <taxon>Pseudomonadota</taxon>
        <taxon>Acidithiobacillia</taxon>
        <taxon>Acidithiobacillales</taxon>
        <taxon>Acidithiobacillaceae</taxon>
        <taxon>Acidithiobacillus</taxon>
    </lineage>
</organism>
<comment type="caution">
    <text evidence="2">The sequence shown here is derived from an EMBL/GenBank/DDBJ whole genome shotgun (WGS) entry which is preliminary data.</text>
</comment>
<protein>
    <submittedName>
        <fullName evidence="2">Uncharacterized protein</fullName>
    </submittedName>
</protein>
<evidence type="ECO:0000313" key="3">
    <source>
        <dbReference type="Proteomes" id="UP000095008"/>
    </source>
</evidence>
<dbReference type="RefSeq" id="WP_065974885.1">
    <property type="nucleotide sequence ID" value="NZ_LGYM01000015.1"/>
</dbReference>
<gene>
    <name evidence="2" type="ORF">A6M23_10465</name>
</gene>
<dbReference type="EMBL" id="LWRY01000118">
    <property type="protein sequence ID" value="OCX72070.1"/>
    <property type="molecule type" value="Genomic_DNA"/>
</dbReference>
<evidence type="ECO:0000256" key="1">
    <source>
        <dbReference type="SAM" id="MobiDB-lite"/>
    </source>
</evidence>
<evidence type="ECO:0000313" key="2">
    <source>
        <dbReference type="EMBL" id="OCX72070.1"/>
    </source>
</evidence>
<sequence length="126" mass="13838">MNVEQINTEFDSLKSCNAAFAQQLHDFAVKLHDAAQSGDAQLVGLYNDLKSISQSYRAEQQQILVLLQTIHEGIQRHSHDPDHPHGNPSGGNPQNFAHSLHHSGFGQAIVRGIGFGIGDDLIRHIL</sequence>
<name>A0A1C2I7Z6_ACITH</name>
<accession>A0A1C2I7Z6</accession>
<proteinExistence type="predicted"/>
<dbReference type="AlphaFoldDB" id="A0A1C2I7Z6"/>
<reference evidence="2" key="1">
    <citation type="journal article" date="2016" name="Int. J. Mol. Sci.">
        <title>Comparative genomics of the extreme acidophile Acidithiobacillus thiooxidans reveals intraspecific divergence and niche adaptation.</title>
        <authorList>
            <person name="Zhang X."/>
            <person name="Feng X."/>
            <person name="Tao J."/>
            <person name="Ma L."/>
            <person name="Xiao Y."/>
            <person name="Liang Y."/>
            <person name="Liu X."/>
            <person name="Yin H."/>
        </authorList>
    </citation>
    <scope>NUCLEOTIDE SEQUENCE [LARGE SCALE GENOMIC DNA]</scope>
    <source>
        <strain evidence="2">DXS-W</strain>
    </source>
</reference>
<keyword evidence="3" id="KW-1185">Reference proteome</keyword>
<feature type="compositionally biased region" description="Basic and acidic residues" evidence="1">
    <location>
        <begin position="76"/>
        <end position="85"/>
    </location>
</feature>
<dbReference type="Proteomes" id="UP000095008">
    <property type="component" value="Unassembled WGS sequence"/>
</dbReference>
<feature type="region of interest" description="Disordered" evidence="1">
    <location>
        <begin position="76"/>
        <end position="98"/>
    </location>
</feature>